<evidence type="ECO:0000256" key="1">
    <source>
        <dbReference type="SAM" id="SignalP"/>
    </source>
</evidence>
<dbReference type="EMBL" id="NCSJ02000054">
    <property type="protein sequence ID" value="RFU32453.1"/>
    <property type="molecule type" value="Genomic_DNA"/>
</dbReference>
<evidence type="ECO:0000313" key="2">
    <source>
        <dbReference type="EMBL" id="RFU32453.1"/>
    </source>
</evidence>
<dbReference type="STRING" id="5539.A0A3E2HH40"/>
<proteinExistence type="predicted"/>
<feature type="non-terminal residue" evidence="2">
    <location>
        <position position="1"/>
    </location>
</feature>
<dbReference type="SUPFAM" id="SSF109604">
    <property type="entry name" value="HD-domain/PDEase-like"/>
    <property type="match status" value="1"/>
</dbReference>
<dbReference type="PANTHER" id="PTHR35569">
    <property type="entry name" value="CYANAMIDE HYDRATASE DDI2-RELATED"/>
    <property type="match status" value="1"/>
</dbReference>
<dbReference type="AlphaFoldDB" id="A0A3E2HH40"/>
<evidence type="ECO:0000313" key="3">
    <source>
        <dbReference type="Proteomes" id="UP000258309"/>
    </source>
</evidence>
<keyword evidence="3" id="KW-1185">Reference proteome</keyword>
<accession>A0A3E2HH40</accession>
<reference evidence="2 3" key="1">
    <citation type="submission" date="2018-05" db="EMBL/GenBank/DDBJ databases">
        <title>Draft genome sequence of Scytalidium lignicola DSM 105466, a ubiquitous saprotrophic fungus.</title>
        <authorList>
            <person name="Buettner E."/>
            <person name="Gebauer A.M."/>
            <person name="Hofrichter M."/>
            <person name="Liers C."/>
            <person name="Kellner H."/>
        </authorList>
    </citation>
    <scope>NUCLEOTIDE SEQUENCE [LARGE SCALE GENOMIC DNA]</scope>
    <source>
        <strain evidence="2 3">DSM 105466</strain>
    </source>
</reference>
<dbReference type="OrthoDB" id="2378324at2759"/>
<protein>
    <recommendedName>
        <fullName evidence="4">HD domain-containing protein</fullName>
    </recommendedName>
</protein>
<feature type="non-terminal residue" evidence="2">
    <location>
        <position position="266"/>
    </location>
</feature>
<dbReference type="OMA" id="HPRGDFK"/>
<gene>
    <name evidence="2" type="ORF">B7463_g3881</name>
</gene>
<keyword evidence="1" id="KW-0732">Signal</keyword>
<name>A0A3E2HH40_SCYLI</name>
<feature type="chain" id="PRO_5017735914" description="HD domain-containing protein" evidence="1">
    <location>
        <begin position="24"/>
        <end position="266"/>
    </location>
</feature>
<sequence length="266" mass="29260">MHFLSQLWAGALVVLAGSSYSNASPAPIGARGRDHGRTQVIAGVTLPDTPVVRAAQAYARAHSDDMTYNHIMRSWLLGAIIISKSKDHTAIDPEVHAIAALLHDLGWDNTGELVSTDKRFEVDGAIASWNFIESAVRNGTIHSHDWDDERKWLVWDTIALHTTPTIFAYKQPLVFLTAAGINADFHGPDSDLSGLITWDDFYKVKAAFPRLDLASGVSKFMCGFAKNKPATTYDTFMMEFGIRYVANYTQNSVGHLGIDQVENALP</sequence>
<dbReference type="Proteomes" id="UP000258309">
    <property type="component" value="Unassembled WGS sequence"/>
</dbReference>
<organism evidence="2 3">
    <name type="scientific">Scytalidium lignicola</name>
    <name type="common">Hyphomycete</name>
    <dbReference type="NCBI Taxonomy" id="5539"/>
    <lineage>
        <taxon>Eukaryota</taxon>
        <taxon>Fungi</taxon>
        <taxon>Dikarya</taxon>
        <taxon>Ascomycota</taxon>
        <taxon>Pezizomycotina</taxon>
        <taxon>Leotiomycetes</taxon>
        <taxon>Leotiomycetes incertae sedis</taxon>
        <taxon>Scytalidium</taxon>
    </lineage>
</organism>
<feature type="signal peptide" evidence="1">
    <location>
        <begin position="1"/>
        <end position="23"/>
    </location>
</feature>
<evidence type="ECO:0008006" key="4">
    <source>
        <dbReference type="Google" id="ProtNLM"/>
    </source>
</evidence>
<dbReference type="Gene3D" id="1.10.3210.10">
    <property type="entry name" value="Hypothetical protein af1432"/>
    <property type="match status" value="1"/>
</dbReference>
<dbReference type="CDD" id="cd00077">
    <property type="entry name" value="HDc"/>
    <property type="match status" value="1"/>
</dbReference>
<dbReference type="PANTHER" id="PTHR35569:SF1">
    <property type="entry name" value="CYANAMIDE HYDRATASE DDI2-RELATED"/>
    <property type="match status" value="1"/>
</dbReference>
<comment type="caution">
    <text evidence="2">The sequence shown here is derived from an EMBL/GenBank/DDBJ whole genome shotgun (WGS) entry which is preliminary data.</text>
</comment>
<dbReference type="InterPro" id="IPR003607">
    <property type="entry name" value="HD/PDEase_dom"/>
</dbReference>